<evidence type="ECO:0000256" key="4">
    <source>
        <dbReference type="ARBA" id="ARBA00022840"/>
    </source>
</evidence>
<dbReference type="Pfam" id="PF13482">
    <property type="entry name" value="RNase_H_2"/>
    <property type="match status" value="1"/>
</dbReference>
<dbReference type="SUPFAM" id="SSF53098">
    <property type="entry name" value="Ribonuclease H-like"/>
    <property type="match status" value="1"/>
</dbReference>
<comment type="caution">
    <text evidence="7">The sequence shown here is derived from an EMBL/GenBank/DDBJ whole genome shotgun (WGS) entry which is preliminary data.</text>
</comment>
<sequence length="767" mass="82729">MHIYHYADYERSHLQQLCARHGVGEQILDELLEAGVFVDLYPIVKRSIRISANSYSLKKVEQLYMGDELRTGDVTNAADSVQQYVDYCQARDAGRTEEAQRLLAEIADYNRYDCVSTLRLRDWLLGLADAHGVSRRPAIDPAESRRDAELARREDAATAALLAPLDGVAAPDRDADQTALALAAAAIEYHRREDKSYWWEHFNREIAPVETWEDQRDVLVVHDARVATDWEPPAGRQSLWRRTVTLAGRLTPGSGLGESDDPFVMYTDPAPEGCGMTLPGQRGEHSRTRVLSIGVSARAEADTVVTLEERGPAPWPQLPMALTPKPPIRTAAQREAILEWGEALAAALPGPPDGAALDILRRRPPRIDGGLARTGDAVADIVASLIAMSDSYLAVQGPPGSGKTYVGAAVIAALARRGWRIGVAAQSHAVVENLLRQVLANGVPRGRVGKKPGRGEEQRAVPWTRLASNDDIPPFLAATGVVLGGTAWDFANPNKVGRGALDLLVIDEAGQYSLANTIAVAMGARRLLLLGDPQQLPQVSQGVHPEPIQTSALGWLSDGHDVLPDELGYFLAESRRMHPALCAAVSSLSYEGRLGAHPSTALRRLDGVEPGLHPVAVPSADRSVESPEEAAAIVDLLRSLVGRGWSDPGAGRSDTQLDADDVIVVAPYNAQVALLRGALDAAGFTATRVGTVDKFQGQEAPVAIVSMTASSALDVPRGIDFLLLRNRLNVAISRAKWAAYLVHSPRCAITCPTGRRARGAQRFHPAR</sequence>
<dbReference type="CDD" id="cd17934">
    <property type="entry name" value="DEXXQc_Upf1-like"/>
    <property type="match status" value="1"/>
</dbReference>
<dbReference type="InterPro" id="IPR038720">
    <property type="entry name" value="YprB_RNase_H-like_dom"/>
</dbReference>
<dbReference type="InterPro" id="IPR050534">
    <property type="entry name" value="Coronavir_polyprotein_1ab"/>
</dbReference>
<dbReference type="Pfam" id="PF13087">
    <property type="entry name" value="AAA_12"/>
    <property type="match status" value="1"/>
</dbReference>
<name>A0ABQ6KAT4_9MICO</name>
<dbReference type="PANTHER" id="PTHR43788">
    <property type="entry name" value="DNA2/NAM7 HELICASE FAMILY MEMBER"/>
    <property type="match status" value="1"/>
</dbReference>
<protein>
    <recommendedName>
        <fullName evidence="9">AAA+ ATPase domain-containing protein</fullName>
    </recommendedName>
</protein>
<evidence type="ECO:0000256" key="2">
    <source>
        <dbReference type="ARBA" id="ARBA00022801"/>
    </source>
</evidence>
<evidence type="ECO:0000259" key="5">
    <source>
        <dbReference type="Pfam" id="PF13087"/>
    </source>
</evidence>
<dbReference type="PANTHER" id="PTHR43788:SF8">
    <property type="entry name" value="DNA-BINDING PROTEIN SMUBP-2"/>
    <property type="match status" value="1"/>
</dbReference>
<dbReference type="SUPFAM" id="SSF52540">
    <property type="entry name" value="P-loop containing nucleoside triphosphate hydrolases"/>
    <property type="match status" value="1"/>
</dbReference>
<organism evidence="7 8">
    <name type="scientific">Pseudolysinimonas kribbensis</name>
    <dbReference type="NCBI Taxonomy" id="433641"/>
    <lineage>
        <taxon>Bacteria</taxon>
        <taxon>Bacillati</taxon>
        <taxon>Actinomycetota</taxon>
        <taxon>Actinomycetes</taxon>
        <taxon>Micrococcales</taxon>
        <taxon>Microbacteriaceae</taxon>
        <taxon>Pseudolysinimonas</taxon>
    </lineage>
</organism>
<keyword evidence="4" id="KW-0067">ATP-binding</keyword>
<keyword evidence="1" id="KW-0547">Nucleotide-binding</keyword>
<proteinExistence type="predicted"/>
<evidence type="ECO:0008006" key="9">
    <source>
        <dbReference type="Google" id="ProtNLM"/>
    </source>
</evidence>
<dbReference type="InterPro" id="IPR047187">
    <property type="entry name" value="SF1_C_Upf1"/>
</dbReference>
<dbReference type="InterPro" id="IPR027417">
    <property type="entry name" value="P-loop_NTPase"/>
</dbReference>
<evidence type="ECO:0000259" key="6">
    <source>
        <dbReference type="Pfam" id="PF13482"/>
    </source>
</evidence>
<evidence type="ECO:0000313" key="8">
    <source>
        <dbReference type="Proteomes" id="UP001157034"/>
    </source>
</evidence>
<dbReference type="CDD" id="cd18808">
    <property type="entry name" value="SF1_C_Upf1"/>
    <property type="match status" value="1"/>
</dbReference>
<keyword evidence="2" id="KW-0378">Hydrolase</keyword>
<dbReference type="Pfam" id="PF13604">
    <property type="entry name" value="AAA_30"/>
    <property type="match status" value="1"/>
</dbReference>
<feature type="domain" description="YprB ribonuclease H-like" evidence="6">
    <location>
        <begin position="1"/>
        <end position="124"/>
    </location>
</feature>
<gene>
    <name evidence="7" type="ORF">GCM10025881_34740</name>
</gene>
<reference evidence="8" key="1">
    <citation type="journal article" date="2019" name="Int. J. Syst. Evol. Microbiol.">
        <title>The Global Catalogue of Microorganisms (GCM) 10K type strain sequencing project: providing services to taxonomists for standard genome sequencing and annotation.</title>
        <authorList>
            <consortium name="The Broad Institute Genomics Platform"/>
            <consortium name="The Broad Institute Genome Sequencing Center for Infectious Disease"/>
            <person name="Wu L."/>
            <person name="Ma J."/>
        </authorList>
    </citation>
    <scope>NUCLEOTIDE SEQUENCE [LARGE SCALE GENOMIC DNA]</scope>
    <source>
        <strain evidence="8">NBRC 108894</strain>
    </source>
</reference>
<keyword evidence="8" id="KW-1185">Reference proteome</keyword>
<keyword evidence="3" id="KW-0347">Helicase</keyword>
<dbReference type="EMBL" id="BSVB01000001">
    <property type="protein sequence ID" value="GMA96650.1"/>
    <property type="molecule type" value="Genomic_DNA"/>
</dbReference>
<dbReference type="InterPro" id="IPR041679">
    <property type="entry name" value="DNA2/NAM7-like_C"/>
</dbReference>
<dbReference type="Proteomes" id="UP001157034">
    <property type="component" value="Unassembled WGS sequence"/>
</dbReference>
<dbReference type="Gene3D" id="3.40.50.300">
    <property type="entry name" value="P-loop containing nucleotide triphosphate hydrolases"/>
    <property type="match status" value="2"/>
</dbReference>
<accession>A0ABQ6KAT4</accession>
<evidence type="ECO:0000256" key="1">
    <source>
        <dbReference type="ARBA" id="ARBA00022741"/>
    </source>
</evidence>
<evidence type="ECO:0000313" key="7">
    <source>
        <dbReference type="EMBL" id="GMA96650.1"/>
    </source>
</evidence>
<dbReference type="InterPro" id="IPR012337">
    <property type="entry name" value="RNaseH-like_sf"/>
</dbReference>
<feature type="domain" description="DNA2/NAM7 helicase-like C-terminal" evidence="5">
    <location>
        <begin position="569"/>
        <end position="742"/>
    </location>
</feature>
<evidence type="ECO:0000256" key="3">
    <source>
        <dbReference type="ARBA" id="ARBA00022806"/>
    </source>
</evidence>